<gene>
    <name evidence="3" type="primary">Dwil\GK25035</name>
    <name evidence="3" type="ORF">Dwil_GK25035</name>
</gene>
<evidence type="ECO:0000259" key="2">
    <source>
        <dbReference type="Pfam" id="PF03914"/>
    </source>
</evidence>
<dbReference type="Proteomes" id="UP000007798">
    <property type="component" value="Unassembled WGS sequence"/>
</dbReference>
<evidence type="ECO:0000313" key="3">
    <source>
        <dbReference type="EMBL" id="EDW82623.1"/>
    </source>
</evidence>
<dbReference type="InterPro" id="IPR005612">
    <property type="entry name" value="CCAAT-binding_factor"/>
</dbReference>
<dbReference type="STRING" id="7260.B4NCR4"/>
<dbReference type="InParanoid" id="B4NCR4"/>
<keyword evidence="4" id="KW-1185">Reference proteome</keyword>
<dbReference type="InterPro" id="IPR027193">
    <property type="entry name" value="Noc4"/>
</dbReference>
<dbReference type="GO" id="GO:0032040">
    <property type="term" value="C:small-subunit processome"/>
    <property type="evidence" value="ECO:0007669"/>
    <property type="project" value="TreeGrafter"/>
</dbReference>
<dbReference type="PhylomeDB" id="B4NCR4"/>
<dbReference type="EMBL" id="CH964239">
    <property type="protein sequence ID" value="EDW82623.1"/>
    <property type="molecule type" value="Genomic_DNA"/>
</dbReference>
<reference evidence="3 4" key="1">
    <citation type="journal article" date="2007" name="Nature">
        <title>Evolution of genes and genomes on the Drosophila phylogeny.</title>
        <authorList>
            <consortium name="Drosophila 12 Genomes Consortium"/>
            <person name="Clark A.G."/>
            <person name="Eisen M.B."/>
            <person name="Smith D.R."/>
            <person name="Bergman C.M."/>
            <person name="Oliver B."/>
            <person name="Markow T.A."/>
            <person name="Kaufman T.C."/>
            <person name="Kellis M."/>
            <person name="Gelbart W."/>
            <person name="Iyer V.N."/>
            <person name="Pollard D.A."/>
            <person name="Sackton T.B."/>
            <person name="Larracuente A.M."/>
            <person name="Singh N.D."/>
            <person name="Abad J.P."/>
            <person name="Abt D.N."/>
            <person name="Adryan B."/>
            <person name="Aguade M."/>
            <person name="Akashi H."/>
            <person name="Anderson W.W."/>
            <person name="Aquadro C.F."/>
            <person name="Ardell D.H."/>
            <person name="Arguello R."/>
            <person name="Artieri C.G."/>
            <person name="Barbash D.A."/>
            <person name="Barker D."/>
            <person name="Barsanti P."/>
            <person name="Batterham P."/>
            <person name="Batzoglou S."/>
            <person name="Begun D."/>
            <person name="Bhutkar A."/>
            <person name="Blanco E."/>
            <person name="Bosak S.A."/>
            <person name="Bradley R.K."/>
            <person name="Brand A.D."/>
            <person name="Brent M.R."/>
            <person name="Brooks A.N."/>
            <person name="Brown R.H."/>
            <person name="Butlin R.K."/>
            <person name="Caggese C."/>
            <person name="Calvi B.R."/>
            <person name="Bernardo de Carvalho A."/>
            <person name="Caspi A."/>
            <person name="Castrezana S."/>
            <person name="Celniker S.E."/>
            <person name="Chang J.L."/>
            <person name="Chapple C."/>
            <person name="Chatterji S."/>
            <person name="Chinwalla A."/>
            <person name="Civetta A."/>
            <person name="Clifton S.W."/>
            <person name="Comeron J.M."/>
            <person name="Costello J.C."/>
            <person name="Coyne J.A."/>
            <person name="Daub J."/>
            <person name="David R.G."/>
            <person name="Delcher A.L."/>
            <person name="Delehaunty K."/>
            <person name="Do C.B."/>
            <person name="Ebling H."/>
            <person name="Edwards K."/>
            <person name="Eickbush T."/>
            <person name="Evans J.D."/>
            <person name="Filipski A."/>
            <person name="Findeiss S."/>
            <person name="Freyhult E."/>
            <person name="Fulton L."/>
            <person name="Fulton R."/>
            <person name="Garcia A.C."/>
            <person name="Gardiner A."/>
            <person name="Garfield D.A."/>
            <person name="Garvin B.E."/>
            <person name="Gibson G."/>
            <person name="Gilbert D."/>
            <person name="Gnerre S."/>
            <person name="Godfrey J."/>
            <person name="Good R."/>
            <person name="Gotea V."/>
            <person name="Gravely B."/>
            <person name="Greenberg A.J."/>
            <person name="Griffiths-Jones S."/>
            <person name="Gross S."/>
            <person name="Guigo R."/>
            <person name="Gustafson E.A."/>
            <person name="Haerty W."/>
            <person name="Hahn M.W."/>
            <person name="Halligan D.L."/>
            <person name="Halpern A.L."/>
            <person name="Halter G.M."/>
            <person name="Han M.V."/>
            <person name="Heger A."/>
            <person name="Hillier L."/>
            <person name="Hinrichs A.S."/>
            <person name="Holmes I."/>
            <person name="Hoskins R.A."/>
            <person name="Hubisz M.J."/>
            <person name="Hultmark D."/>
            <person name="Huntley M.A."/>
            <person name="Jaffe D.B."/>
            <person name="Jagadeeshan S."/>
            <person name="Jeck W.R."/>
            <person name="Johnson J."/>
            <person name="Jones C.D."/>
            <person name="Jordan W.C."/>
            <person name="Karpen G.H."/>
            <person name="Kataoka E."/>
            <person name="Keightley P.D."/>
            <person name="Kheradpour P."/>
            <person name="Kirkness E.F."/>
            <person name="Koerich L.B."/>
            <person name="Kristiansen K."/>
            <person name="Kudrna D."/>
            <person name="Kulathinal R.J."/>
            <person name="Kumar S."/>
            <person name="Kwok R."/>
            <person name="Lander E."/>
            <person name="Langley C.H."/>
            <person name="Lapoint R."/>
            <person name="Lazzaro B.P."/>
            <person name="Lee S.J."/>
            <person name="Levesque L."/>
            <person name="Li R."/>
            <person name="Lin C.F."/>
            <person name="Lin M.F."/>
            <person name="Lindblad-Toh K."/>
            <person name="Llopart A."/>
            <person name="Long M."/>
            <person name="Low L."/>
            <person name="Lozovsky E."/>
            <person name="Lu J."/>
            <person name="Luo M."/>
            <person name="Machado C.A."/>
            <person name="Makalowski W."/>
            <person name="Marzo M."/>
            <person name="Matsuda M."/>
            <person name="Matzkin L."/>
            <person name="McAllister B."/>
            <person name="McBride C.S."/>
            <person name="McKernan B."/>
            <person name="McKernan K."/>
            <person name="Mendez-Lago M."/>
            <person name="Minx P."/>
            <person name="Mollenhauer M.U."/>
            <person name="Montooth K."/>
            <person name="Mount S.M."/>
            <person name="Mu X."/>
            <person name="Myers E."/>
            <person name="Negre B."/>
            <person name="Newfeld S."/>
            <person name="Nielsen R."/>
            <person name="Noor M.A."/>
            <person name="O'Grady P."/>
            <person name="Pachter L."/>
            <person name="Papaceit M."/>
            <person name="Parisi M.J."/>
            <person name="Parisi M."/>
            <person name="Parts L."/>
            <person name="Pedersen J.S."/>
            <person name="Pesole G."/>
            <person name="Phillippy A.M."/>
            <person name="Ponting C.P."/>
            <person name="Pop M."/>
            <person name="Porcelli D."/>
            <person name="Powell J.R."/>
            <person name="Prohaska S."/>
            <person name="Pruitt K."/>
            <person name="Puig M."/>
            <person name="Quesneville H."/>
            <person name="Ram K.R."/>
            <person name="Rand D."/>
            <person name="Rasmussen M.D."/>
            <person name="Reed L.K."/>
            <person name="Reenan R."/>
            <person name="Reily A."/>
            <person name="Remington K.A."/>
            <person name="Rieger T.T."/>
            <person name="Ritchie M.G."/>
            <person name="Robin C."/>
            <person name="Rogers Y.H."/>
            <person name="Rohde C."/>
            <person name="Rozas J."/>
            <person name="Rubenfield M.J."/>
            <person name="Ruiz A."/>
            <person name="Russo S."/>
            <person name="Salzberg S.L."/>
            <person name="Sanchez-Gracia A."/>
            <person name="Saranga D.J."/>
            <person name="Sato H."/>
            <person name="Schaeffer S.W."/>
            <person name="Schatz M.C."/>
            <person name="Schlenke T."/>
            <person name="Schwartz R."/>
            <person name="Segarra C."/>
            <person name="Singh R.S."/>
            <person name="Sirot L."/>
            <person name="Sirota M."/>
            <person name="Sisneros N.B."/>
            <person name="Smith C.D."/>
            <person name="Smith T.F."/>
            <person name="Spieth J."/>
            <person name="Stage D.E."/>
            <person name="Stark A."/>
            <person name="Stephan W."/>
            <person name="Strausberg R.L."/>
            <person name="Strempel S."/>
            <person name="Sturgill D."/>
            <person name="Sutton G."/>
            <person name="Sutton G.G."/>
            <person name="Tao W."/>
            <person name="Teichmann S."/>
            <person name="Tobari Y.N."/>
            <person name="Tomimura Y."/>
            <person name="Tsolas J.M."/>
            <person name="Valente V.L."/>
            <person name="Venter E."/>
            <person name="Venter J.C."/>
            <person name="Vicario S."/>
            <person name="Vieira F.G."/>
            <person name="Vilella A.J."/>
            <person name="Villasante A."/>
            <person name="Walenz B."/>
            <person name="Wang J."/>
            <person name="Wasserman M."/>
            <person name="Watts T."/>
            <person name="Wilson D."/>
            <person name="Wilson R.K."/>
            <person name="Wing R.A."/>
            <person name="Wolfner M.F."/>
            <person name="Wong A."/>
            <person name="Wong G.K."/>
            <person name="Wu C.I."/>
            <person name="Wu G."/>
            <person name="Yamamoto D."/>
            <person name="Yang H.P."/>
            <person name="Yang S.P."/>
            <person name="Yorke J.A."/>
            <person name="Yoshida K."/>
            <person name="Zdobnov E."/>
            <person name="Zhang P."/>
            <person name="Zhang Y."/>
            <person name="Zimin A.V."/>
            <person name="Baldwin J."/>
            <person name="Abdouelleil A."/>
            <person name="Abdulkadir J."/>
            <person name="Abebe A."/>
            <person name="Abera B."/>
            <person name="Abreu J."/>
            <person name="Acer S.C."/>
            <person name="Aftuck L."/>
            <person name="Alexander A."/>
            <person name="An P."/>
            <person name="Anderson E."/>
            <person name="Anderson S."/>
            <person name="Arachi H."/>
            <person name="Azer M."/>
            <person name="Bachantsang P."/>
            <person name="Barry A."/>
            <person name="Bayul T."/>
            <person name="Berlin A."/>
            <person name="Bessette D."/>
            <person name="Bloom T."/>
            <person name="Blye J."/>
            <person name="Boguslavskiy L."/>
            <person name="Bonnet C."/>
            <person name="Boukhgalter B."/>
            <person name="Bourzgui I."/>
            <person name="Brown A."/>
            <person name="Cahill P."/>
            <person name="Channer S."/>
            <person name="Cheshatsang Y."/>
            <person name="Chuda L."/>
            <person name="Citroen M."/>
            <person name="Collymore A."/>
            <person name="Cooke P."/>
            <person name="Costello M."/>
            <person name="D'Aco K."/>
            <person name="Daza R."/>
            <person name="De Haan G."/>
            <person name="DeGray S."/>
            <person name="DeMaso C."/>
            <person name="Dhargay N."/>
            <person name="Dooley K."/>
            <person name="Dooley E."/>
            <person name="Doricent M."/>
            <person name="Dorje P."/>
            <person name="Dorjee K."/>
            <person name="Dupes A."/>
            <person name="Elong R."/>
            <person name="Falk J."/>
            <person name="Farina A."/>
            <person name="Faro S."/>
            <person name="Ferguson D."/>
            <person name="Fisher S."/>
            <person name="Foley C.D."/>
            <person name="Franke A."/>
            <person name="Friedrich D."/>
            <person name="Gadbois L."/>
            <person name="Gearin G."/>
            <person name="Gearin C.R."/>
            <person name="Giannoukos G."/>
            <person name="Goode T."/>
            <person name="Graham J."/>
            <person name="Grandbois E."/>
            <person name="Grewal S."/>
            <person name="Gyaltsen K."/>
            <person name="Hafez N."/>
            <person name="Hagos B."/>
            <person name="Hall J."/>
            <person name="Henson C."/>
            <person name="Hollinger A."/>
            <person name="Honan T."/>
            <person name="Huard M.D."/>
            <person name="Hughes L."/>
            <person name="Hurhula B."/>
            <person name="Husby M.E."/>
            <person name="Kamat A."/>
            <person name="Kanga B."/>
            <person name="Kashin S."/>
            <person name="Khazanovich D."/>
            <person name="Kisner P."/>
            <person name="Lance K."/>
            <person name="Lara M."/>
            <person name="Lee W."/>
            <person name="Lennon N."/>
            <person name="Letendre F."/>
            <person name="LeVine R."/>
            <person name="Lipovsky A."/>
            <person name="Liu X."/>
            <person name="Liu J."/>
            <person name="Liu S."/>
            <person name="Lokyitsang T."/>
            <person name="Lokyitsang Y."/>
            <person name="Lubonja R."/>
            <person name="Lui A."/>
            <person name="MacDonald P."/>
            <person name="Magnisalis V."/>
            <person name="Maru K."/>
            <person name="Matthews C."/>
            <person name="McCusker W."/>
            <person name="McDonough S."/>
            <person name="Mehta T."/>
            <person name="Meldrim J."/>
            <person name="Meneus L."/>
            <person name="Mihai O."/>
            <person name="Mihalev A."/>
            <person name="Mihova T."/>
            <person name="Mittelman R."/>
            <person name="Mlenga V."/>
            <person name="Montmayeur A."/>
            <person name="Mulrain L."/>
            <person name="Navidi A."/>
            <person name="Naylor J."/>
            <person name="Negash T."/>
            <person name="Nguyen T."/>
            <person name="Nguyen N."/>
            <person name="Nicol R."/>
            <person name="Norbu C."/>
            <person name="Norbu N."/>
            <person name="Novod N."/>
            <person name="O'Neill B."/>
            <person name="Osman S."/>
            <person name="Markiewicz E."/>
            <person name="Oyono O.L."/>
            <person name="Patti C."/>
            <person name="Phunkhang P."/>
            <person name="Pierre F."/>
            <person name="Priest M."/>
            <person name="Raghuraman S."/>
            <person name="Rege F."/>
            <person name="Reyes R."/>
            <person name="Rise C."/>
            <person name="Rogov P."/>
            <person name="Ross K."/>
            <person name="Ryan E."/>
            <person name="Settipalli S."/>
            <person name="Shea T."/>
            <person name="Sherpa N."/>
            <person name="Shi L."/>
            <person name="Shih D."/>
            <person name="Sparrow T."/>
            <person name="Spaulding J."/>
            <person name="Stalker J."/>
            <person name="Stange-Thomann N."/>
            <person name="Stavropoulos S."/>
            <person name="Stone C."/>
            <person name="Strader C."/>
            <person name="Tesfaye S."/>
            <person name="Thomson T."/>
            <person name="Thoulutsang Y."/>
            <person name="Thoulutsang D."/>
            <person name="Topham K."/>
            <person name="Topping I."/>
            <person name="Tsamla T."/>
            <person name="Vassiliev H."/>
            <person name="Vo A."/>
            <person name="Wangchuk T."/>
            <person name="Wangdi T."/>
            <person name="Weiand M."/>
            <person name="Wilkinson J."/>
            <person name="Wilson A."/>
            <person name="Yadav S."/>
            <person name="Young G."/>
            <person name="Yu Q."/>
            <person name="Zembek L."/>
            <person name="Zhong D."/>
            <person name="Zimmer A."/>
            <person name="Zwirko Z."/>
            <person name="Jaffe D.B."/>
            <person name="Alvarez P."/>
            <person name="Brockman W."/>
            <person name="Butler J."/>
            <person name="Chin C."/>
            <person name="Gnerre S."/>
            <person name="Grabherr M."/>
            <person name="Kleber M."/>
            <person name="Mauceli E."/>
            <person name="MacCallum I."/>
        </authorList>
    </citation>
    <scope>NUCLEOTIDE SEQUENCE [LARGE SCALE GENOMIC DNA]</scope>
    <source>
        <strain evidence="4">Tucson 14030-0811.24</strain>
    </source>
</reference>
<dbReference type="eggNOG" id="KOG2154">
    <property type="taxonomic scope" value="Eukaryota"/>
</dbReference>
<dbReference type="PANTHER" id="PTHR12455">
    <property type="entry name" value="NUCLEOLAR COMPLEX PROTEIN 4"/>
    <property type="match status" value="1"/>
</dbReference>
<dbReference type="HOGENOM" id="CLU_015945_4_1_1"/>
<dbReference type="GO" id="GO:0042254">
    <property type="term" value="P:ribosome biogenesis"/>
    <property type="evidence" value="ECO:0007669"/>
    <property type="project" value="InterPro"/>
</dbReference>
<protein>
    <recommendedName>
        <fullName evidence="2">CCAAT-binding factor domain-containing protein</fullName>
    </recommendedName>
</protein>
<dbReference type="FunCoup" id="B4NCR4">
    <property type="interactions" value="835"/>
</dbReference>
<dbReference type="AlphaFoldDB" id="B4NCR4"/>
<name>B4NCR4_DROWI</name>
<dbReference type="KEGG" id="dwi:6648488"/>
<proteinExistence type="inferred from homology"/>
<sequence>MKKSSKAERKLQPKAEKAQRVELSLSLLQDKANDILNSTSLDTKAIQTLVDLLKLTDNEQLHVQASDVILVLEVIFKNLLKRNAMHVPLKNEEHKAKNKHAKCLSLYNELWAHLLNFMTDTDSKAAAEMSLKVAMQLLAVEAKHPISPTPKSKKNDVWPLNRLHSILYTIVNAEHTQIAPTLKHFEKYARCLDVLQNLLQILPQLAPEKSTDEIADKVLNYLAIVNLLDMGKSVLNDQQYHVKSSEFEFDYEKGRQDLNLIWQSILKIASFTGLDNEKIHRQVLVVLLERILPHLEDPIQLTDFLMDSLHQFDGAIALLALQGIFSLMQKQNITYPDVYEKLYNMFYPRMFFNKFKARLFYLADIFLTSTHLPENLVAAFVKRLARLSLSAAPEDALIMIRFVCNLLLRHTGLQRLIRATPAEANEAIVDPYDINETNPIKSKALESSLWEMVLLQKHAVPEVAQAARFVSQSSLPVMEFDLGPLLERKTCDLFDDEVKQQAKQFMLHYDRPSNFALPKQDIVTKYWDFI</sequence>
<accession>B4NCR4</accession>
<organism evidence="3 4">
    <name type="scientific">Drosophila willistoni</name>
    <name type="common">Fruit fly</name>
    <dbReference type="NCBI Taxonomy" id="7260"/>
    <lineage>
        <taxon>Eukaryota</taxon>
        <taxon>Metazoa</taxon>
        <taxon>Ecdysozoa</taxon>
        <taxon>Arthropoda</taxon>
        <taxon>Hexapoda</taxon>
        <taxon>Insecta</taxon>
        <taxon>Pterygota</taxon>
        <taxon>Neoptera</taxon>
        <taxon>Endopterygota</taxon>
        <taxon>Diptera</taxon>
        <taxon>Brachycera</taxon>
        <taxon>Muscomorpha</taxon>
        <taxon>Ephydroidea</taxon>
        <taxon>Drosophilidae</taxon>
        <taxon>Drosophila</taxon>
        <taxon>Sophophora</taxon>
    </lineage>
</organism>
<evidence type="ECO:0000313" key="4">
    <source>
        <dbReference type="Proteomes" id="UP000007798"/>
    </source>
</evidence>
<comment type="similarity">
    <text evidence="1">Belongs to the CBF/MAK21 family.</text>
</comment>
<evidence type="ECO:0000256" key="1">
    <source>
        <dbReference type="ARBA" id="ARBA00007797"/>
    </source>
</evidence>
<dbReference type="PANTHER" id="PTHR12455:SF0">
    <property type="entry name" value="NUCLEOLAR COMPLEX PROTEIN 4 HOMOLOG"/>
    <property type="match status" value="1"/>
</dbReference>
<dbReference type="Pfam" id="PF03914">
    <property type="entry name" value="CBF"/>
    <property type="match status" value="1"/>
</dbReference>
<dbReference type="GO" id="GO:0030692">
    <property type="term" value="C:Noc4p-Nop14p complex"/>
    <property type="evidence" value="ECO:0007669"/>
    <property type="project" value="TreeGrafter"/>
</dbReference>
<dbReference type="OrthoDB" id="10263185at2759"/>
<dbReference type="OMA" id="NGPERTI"/>
<feature type="domain" description="CCAAT-binding factor" evidence="2">
    <location>
        <begin position="317"/>
        <end position="467"/>
    </location>
</feature>